<reference evidence="1" key="1">
    <citation type="submission" date="2020-05" db="EMBL/GenBank/DDBJ databases">
        <title>High-Quality Genomes of Partial-Nitritation/Anammox System by Hierarchical Clustering Based Hybrid Assembly.</title>
        <authorList>
            <person name="Liu L."/>
            <person name="Wang Y."/>
            <person name="Che Y."/>
            <person name="Chen Y."/>
            <person name="Xia Y."/>
            <person name="Luo R."/>
            <person name="Cheng S.H."/>
            <person name="Zheng C."/>
            <person name="Zhang T."/>
        </authorList>
    </citation>
    <scope>NUCLEOTIDE SEQUENCE</scope>
    <source>
        <strain evidence="1">H1_PAT1</strain>
    </source>
</reference>
<proteinExistence type="predicted"/>
<dbReference type="EMBL" id="JABTTY010000001">
    <property type="protein sequence ID" value="MBE7525309.1"/>
    <property type="molecule type" value="Genomic_DNA"/>
</dbReference>
<dbReference type="AlphaFoldDB" id="A0A928Y6N6"/>
<name>A0A928Y6N6_UNCKA</name>
<organism evidence="1 2">
    <name type="scientific">candidate division WWE3 bacterium</name>
    <dbReference type="NCBI Taxonomy" id="2053526"/>
    <lineage>
        <taxon>Bacteria</taxon>
        <taxon>Katanobacteria</taxon>
    </lineage>
</organism>
<gene>
    <name evidence="1" type="ORF">HS096_02900</name>
</gene>
<comment type="caution">
    <text evidence="1">The sequence shown here is derived from an EMBL/GenBank/DDBJ whole genome shotgun (WGS) entry which is preliminary data.</text>
</comment>
<evidence type="ECO:0000313" key="2">
    <source>
        <dbReference type="Proteomes" id="UP000710385"/>
    </source>
</evidence>
<accession>A0A928Y6N6</accession>
<evidence type="ECO:0000313" key="1">
    <source>
        <dbReference type="EMBL" id="MBE7525309.1"/>
    </source>
</evidence>
<dbReference type="Proteomes" id="UP000710385">
    <property type="component" value="Unassembled WGS sequence"/>
</dbReference>
<sequence length="156" mass="17361">MKNKRAMAYAITVDYALRPAEGLREAFDRVGQEFWDVSGWERLEVCLKVPCDGTREITVHLIEFGEGISTADALRALGQRGYRPATFEEFVAFISAYPGTVSEVPIAAAGTRGLWKGCIPCHAFASLEDSKRCLTVADEWSGPCFHLAVRHLRLMH</sequence>
<protein>
    <submittedName>
        <fullName evidence="1">Uncharacterized protein</fullName>
    </submittedName>
</protein>